<dbReference type="EMBL" id="JACHWU010000009">
    <property type="protein sequence ID" value="MBB3053351.1"/>
    <property type="molecule type" value="Genomic_DNA"/>
</dbReference>
<dbReference type="RefSeq" id="WP_183659062.1">
    <property type="nucleotide sequence ID" value="NZ_JACHWU010000009.1"/>
</dbReference>
<protein>
    <submittedName>
        <fullName evidence="1">Uncharacterized protein</fullName>
    </submittedName>
</protein>
<accession>A0A839S5H8</accession>
<evidence type="ECO:0000313" key="1">
    <source>
        <dbReference type="EMBL" id="MBB3053351.1"/>
    </source>
</evidence>
<keyword evidence="2" id="KW-1185">Reference proteome</keyword>
<proteinExistence type="predicted"/>
<dbReference type="Proteomes" id="UP000550714">
    <property type="component" value="Unassembled WGS sequence"/>
</dbReference>
<comment type="caution">
    <text evidence="1">The sequence shown here is derived from an EMBL/GenBank/DDBJ whole genome shotgun (WGS) entry which is preliminary data.</text>
</comment>
<organism evidence="1 2">
    <name type="scientific">Prauserella isguenensis</name>
    <dbReference type="NCBI Taxonomy" id="1470180"/>
    <lineage>
        <taxon>Bacteria</taxon>
        <taxon>Bacillati</taxon>
        <taxon>Actinomycetota</taxon>
        <taxon>Actinomycetes</taxon>
        <taxon>Pseudonocardiales</taxon>
        <taxon>Pseudonocardiaceae</taxon>
        <taxon>Prauserella</taxon>
    </lineage>
</organism>
<gene>
    <name evidence="1" type="ORF">FHS23_004400</name>
</gene>
<reference evidence="1 2" key="1">
    <citation type="submission" date="2020-08" db="EMBL/GenBank/DDBJ databases">
        <title>Genomic Encyclopedia of Type Strains, Phase III (KMG-III): the genomes of soil and plant-associated and newly described type strains.</title>
        <authorList>
            <person name="Whitman W."/>
        </authorList>
    </citation>
    <scope>NUCLEOTIDE SEQUENCE [LARGE SCALE GENOMIC DNA]</scope>
    <source>
        <strain evidence="1 2">CECT 8577</strain>
    </source>
</reference>
<sequence>MTTDRTLAEQLDGPHFDGLPAGIDALPDEQKQVLADALRQARRRQAAALQESADSALSHIPFFIRPAVRKAVGL</sequence>
<evidence type="ECO:0000313" key="2">
    <source>
        <dbReference type="Proteomes" id="UP000550714"/>
    </source>
</evidence>
<name>A0A839S5H8_9PSEU</name>
<dbReference type="AlphaFoldDB" id="A0A839S5H8"/>